<feature type="region of interest" description="Disordered" evidence="1">
    <location>
        <begin position="652"/>
        <end position="671"/>
    </location>
</feature>
<feature type="region of interest" description="Disordered" evidence="1">
    <location>
        <begin position="202"/>
        <end position="222"/>
    </location>
</feature>
<dbReference type="Pfam" id="PF17919">
    <property type="entry name" value="RT_RNaseH_2"/>
    <property type="match status" value="1"/>
</dbReference>
<dbReference type="EMBL" id="LSMT01001408">
    <property type="protein sequence ID" value="PFX12381.1"/>
    <property type="molecule type" value="Genomic_DNA"/>
</dbReference>
<dbReference type="PANTHER" id="PTHR37984">
    <property type="entry name" value="PROTEIN CBG26694"/>
    <property type="match status" value="1"/>
</dbReference>
<sequence length="811" mass="91297">MTEDWRRGLEKREAVIAVAVDLSKAFDSINNNLLLAKLKAYGSSPSALNLISSNLLGRRQRVKLSGVCSSYSEVMVGVLQGSLLGPLLFNIYINDLNYAIPDVRLRLYADDTTMYASDVSPLVLEFVVNNGLEWLSSWFGESHLVINNTKTQAVPIGPCKYSYDLAIHSSVIETLPSIKILGVELDSMLFFKDHITKQLQKQRHGKGRQANHVEDHCNESGSASNLISKDTLQELKYQGLKIKLKPCVKRLYAYGGRELKIEGQFQTEVSVPKAKVVADFIVVESGRCLLGYSSATDLGFLRVDLSGTLGTGDCNTVDDTFMGKLKAKYPSVFQGIGKLKDYQFTLTPEQLQWLKKCNEYFFFCKRTNARFIPDFATTTDPLRKLARKGEPFVWDKEQEQSSQRLKSQVESAPVLAYFDKDTPTRVIADTGPVGLGNVLVQEKNGIVIPLALRKRFVSLAPKGHQGVIKTKKRLRTKVWWPAMDRDAEKRCGECYGCQIVTKNVPPSPLKSTALPNQPWEEVAVDLIGPLPSGGHFLVLVDYYSRWIDVDVIRTTSSKTIIHCLDAQFARHGLPKGLRTDNGLNLVSKEVEDYLNEMGMETVTQHLYDQERIVSSTPRSTTGKSPAELLFRRKLTTKMPELVNVEEEEVEVSDQAVRDRDNQKNQSNKDYVDNTFHTRDRNVREGDSVLLEKKKENRLSPCYEKEPYQVISRYGDQVVLRSPQGVQYNRNLQHIKPFNMPDVEEQKAPPQVAEPRIEPKSFETPPMAKDQEPMAESPPEDVPSTAPTAEQHVRGSGRITSRPKALSDYVLY</sequence>
<dbReference type="Gene3D" id="3.30.420.10">
    <property type="entry name" value="Ribonuclease H-like superfamily/Ribonuclease H"/>
    <property type="match status" value="1"/>
</dbReference>
<evidence type="ECO:0000256" key="1">
    <source>
        <dbReference type="SAM" id="MobiDB-lite"/>
    </source>
</evidence>
<dbReference type="STRING" id="50429.A0A2B4R445"/>
<dbReference type="GO" id="GO:0015074">
    <property type="term" value="P:DNA integration"/>
    <property type="evidence" value="ECO:0007669"/>
    <property type="project" value="InterPro"/>
</dbReference>
<dbReference type="InterPro" id="IPR000477">
    <property type="entry name" value="RT_dom"/>
</dbReference>
<dbReference type="Pfam" id="PF17921">
    <property type="entry name" value="Integrase_H2C2"/>
    <property type="match status" value="1"/>
</dbReference>
<dbReference type="InterPro" id="IPR012337">
    <property type="entry name" value="RNaseH-like_sf"/>
</dbReference>
<protein>
    <submittedName>
        <fullName evidence="4">Uncharacterized protein K02A2.6</fullName>
    </submittedName>
</protein>
<dbReference type="InterPro" id="IPR036397">
    <property type="entry name" value="RNaseH_sf"/>
</dbReference>
<name>A0A2B4R445_STYPI</name>
<dbReference type="Pfam" id="PF00665">
    <property type="entry name" value="rve"/>
    <property type="match status" value="1"/>
</dbReference>
<dbReference type="InterPro" id="IPR001584">
    <property type="entry name" value="Integrase_cat-core"/>
</dbReference>
<dbReference type="PROSITE" id="PS50994">
    <property type="entry name" value="INTEGRASE"/>
    <property type="match status" value="1"/>
</dbReference>
<evidence type="ECO:0000259" key="3">
    <source>
        <dbReference type="PROSITE" id="PS50994"/>
    </source>
</evidence>
<dbReference type="Pfam" id="PF00078">
    <property type="entry name" value="RVT_1"/>
    <property type="match status" value="1"/>
</dbReference>
<dbReference type="PROSITE" id="PS50878">
    <property type="entry name" value="RT_POL"/>
    <property type="match status" value="1"/>
</dbReference>
<evidence type="ECO:0000313" key="5">
    <source>
        <dbReference type="Proteomes" id="UP000225706"/>
    </source>
</evidence>
<feature type="domain" description="Reverse transcriptase" evidence="2">
    <location>
        <begin position="1"/>
        <end position="185"/>
    </location>
</feature>
<gene>
    <name evidence="4" type="primary">K02A2.6</name>
    <name evidence="4" type="ORF">AWC38_SpisGene23680</name>
</gene>
<evidence type="ECO:0000259" key="2">
    <source>
        <dbReference type="PROSITE" id="PS50878"/>
    </source>
</evidence>
<organism evidence="4 5">
    <name type="scientific">Stylophora pistillata</name>
    <name type="common">Smooth cauliflower coral</name>
    <dbReference type="NCBI Taxonomy" id="50429"/>
    <lineage>
        <taxon>Eukaryota</taxon>
        <taxon>Metazoa</taxon>
        <taxon>Cnidaria</taxon>
        <taxon>Anthozoa</taxon>
        <taxon>Hexacorallia</taxon>
        <taxon>Scleractinia</taxon>
        <taxon>Astrocoeniina</taxon>
        <taxon>Pocilloporidae</taxon>
        <taxon>Stylophora</taxon>
    </lineage>
</organism>
<dbReference type="InterPro" id="IPR043128">
    <property type="entry name" value="Rev_trsase/Diguanyl_cyclase"/>
</dbReference>
<dbReference type="GO" id="GO:0003676">
    <property type="term" value="F:nucleic acid binding"/>
    <property type="evidence" value="ECO:0007669"/>
    <property type="project" value="InterPro"/>
</dbReference>
<proteinExistence type="predicted"/>
<dbReference type="SUPFAM" id="SSF53098">
    <property type="entry name" value="Ribonuclease H-like"/>
    <property type="match status" value="1"/>
</dbReference>
<dbReference type="Gene3D" id="3.30.70.270">
    <property type="match status" value="1"/>
</dbReference>
<dbReference type="PANTHER" id="PTHR37984:SF11">
    <property type="entry name" value="INTEGRASE CATALYTIC DOMAIN-CONTAINING PROTEIN"/>
    <property type="match status" value="1"/>
</dbReference>
<dbReference type="InterPro" id="IPR041577">
    <property type="entry name" value="RT_RNaseH_2"/>
</dbReference>
<dbReference type="Proteomes" id="UP000225706">
    <property type="component" value="Unassembled WGS sequence"/>
</dbReference>
<dbReference type="Gene3D" id="1.10.340.70">
    <property type="match status" value="1"/>
</dbReference>
<dbReference type="OrthoDB" id="5988990at2759"/>
<dbReference type="InterPro" id="IPR043502">
    <property type="entry name" value="DNA/RNA_pol_sf"/>
</dbReference>
<keyword evidence="5" id="KW-1185">Reference proteome</keyword>
<dbReference type="SUPFAM" id="SSF56672">
    <property type="entry name" value="DNA/RNA polymerases"/>
    <property type="match status" value="2"/>
</dbReference>
<accession>A0A2B4R445</accession>
<dbReference type="InterPro" id="IPR041588">
    <property type="entry name" value="Integrase_H2C2"/>
</dbReference>
<dbReference type="AlphaFoldDB" id="A0A2B4R445"/>
<reference evidence="5" key="1">
    <citation type="journal article" date="2017" name="bioRxiv">
        <title>Comparative analysis of the genomes of Stylophora pistillata and Acropora digitifera provides evidence for extensive differences between species of corals.</title>
        <authorList>
            <person name="Voolstra C.R."/>
            <person name="Li Y."/>
            <person name="Liew Y.J."/>
            <person name="Baumgarten S."/>
            <person name="Zoccola D."/>
            <person name="Flot J.-F."/>
            <person name="Tambutte S."/>
            <person name="Allemand D."/>
            <person name="Aranda M."/>
        </authorList>
    </citation>
    <scope>NUCLEOTIDE SEQUENCE [LARGE SCALE GENOMIC DNA]</scope>
</reference>
<feature type="region of interest" description="Disordered" evidence="1">
    <location>
        <begin position="739"/>
        <end position="811"/>
    </location>
</feature>
<dbReference type="InterPro" id="IPR050951">
    <property type="entry name" value="Retrovirus_Pol_polyprotein"/>
</dbReference>
<feature type="domain" description="Integrase catalytic" evidence="3">
    <location>
        <begin position="514"/>
        <end position="603"/>
    </location>
</feature>
<comment type="caution">
    <text evidence="4">The sequence shown here is derived from an EMBL/GenBank/DDBJ whole genome shotgun (WGS) entry which is preliminary data.</text>
</comment>
<evidence type="ECO:0000313" key="4">
    <source>
        <dbReference type="EMBL" id="PFX12381.1"/>
    </source>
</evidence>